<accession>E4YTK7</accession>
<dbReference type="Proteomes" id="UP000011014">
    <property type="component" value="Unassembled WGS sequence"/>
</dbReference>
<name>E4YTK7_OIKDI</name>
<sequence length="210" mass="24066">MSCQTNLSSASNFENTDKVQNPIENKDEKNNPTMKLSIFTTFALAAAKEEGRKVPPRTPAQRLKKLGKFAAEWTVTNLKERQAEHWGRKFNNNIAKIEKRFKVCGFFDPAVPNGGPRPADYEAERKRRETGDDDEDVGFDALLDGDEDEIDTRYDKTNPIRGIKQITNAFEKWSKRYIAECPRQPHTQVNRNKLWNQKLVGLLAKNLAKQ</sequence>
<feature type="compositionally biased region" description="Polar residues" evidence="1">
    <location>
        <begin position="1"/>
        <end position="23"/>
    </location>
</feature>
<protein>
    <submittedName>
        <fullName evidence="2">Uncharacterized protein</fullName>
    </submittedName>
</protein>
<dbReference type="EMBL" id="FN655329">
    <property type="protein sequence ID" value="CBY38796.1"/>
    <property type="molecule type" value="Genomic_DNA"/>
</dbReference>
<gene>
    <name evidence="2" type="ORF">GSOID_T00019321001</name>
</gene>
<proteinExistence type="predicted"/>
<evidence type="ECO:0000313" key="2">
    <source>
        <dbReference type="EMBL" id="CBY38796.1"/>
    </source>
</evidence>
<feature type="region of interest" description="Disordered" evidence="1">
    <location>
        <begin position="114"/>
        <end position="139"/>
    </location>
</feature>
<reference evidence="2" key="1">
    <citation type="journal article" date="2010" name="Science">
        <title>Plasticity of animal genome architecture unmasked by rapid evolution of a pelagic tunicate.</title>
        <authorList>
            <person name="Denoeud F."/>
            <person name="Henriet S."/>
            <person name="Mungpakdee S."/>
            <person name="Aury J.M."/>
            <person name="Da Silva C."/>
            <person name="Brinkmann H."/>
            <person name="Mikhaleva J."/>
            <person name="Olsen L.C."/>
            <person name="Jubin C."/>
            <person name="Canestro C."/>
            <person name="Bouquet J.M."/>
            <person name="Danks G."/>
            <person name="Poulain J."/>
            <person name="Campsteijn C."/>
            <person name="Adamski M."/>
            <person name="Cross I."/>
            <person name="Yadetie F."/>
            <person name="Muffato M."/>
            <person name="Louis A."/>
            <person name="Butcher S."/>
            <person name="Tsagkogeorga G."/>
            <person name="Konrad A."/>
            <person name="Singh S."/>
            <person name="Jensen M.F."/>
            <person name="Cong E.H."/>
            <person name="Eikeseth-Otteraa H."/>
            <person name="Noel B."/>
            <person name="Anthouard V."/>
            <person name="Porcel B.M."/>
            <person name="Kachouri-Lafond R."/>
            <person name="Nishino A."/>
            <person name="Ugolini M."/>
            <person name="Chourrout P."/>
            <person name="Nishida H."/>
            <person name="Aasland R."/>
            <person name="Huzurbazar S."/>
            <person name="Westhof E."/>
            <person name="Delsuc F."/>
            <person name="Lehrach H."/>
            <person name="Reinhardt R."/>
            <person name="Weissenbach J."/>
            <person name="Roy S.W."/>
            <person name="Artiguenave F."/>
            <person name="Postlethwait J.H."/>
            <person name="Manak J.R."/>
            <person name="Thompson E.M."/>
            <person name="Jaillon O."/>
            <person name="Du Pasquier L."/>
            <person name="Boudinot P."/>
            <person name="Liberles D.A."/>
            <person name="Volff J.N."/>
            <person name="Philippe H."/>
            <person name="Lenhard B."/>
            <person name="Roest Crollius H."/>
            <person name="Wincker P."/>
            <person name="Chourrout D."/>
        </authorList>
    </citation>
    <scope>NUCLEOTIDE SEQUENCE [LARGE SCALE GENOMIC DNA]</scope>
</reference>
<dbReference type="AlphaFoldDB" id="E4YTK7"/>
<evidence type="ECO:0000256" key="1">
    <source>
        <dbReference type="SAM" id="MobiDB-lite"/>
    </source>
</evidence>
<feature type="compositionally biased region" description="Basic and acidic residues" evidence="1">
    <location>
        <begin position="119"/>
        <end position="130"/>
    </location>
</feature>
<organism evidence="2">
    <name type="scientific">Oikopleura dioica</name>
    <name type="common">Tunicate</name>
    <dbReference type="NCBI Taxonomy" id="34765"/>
    <lineage>
        <taxon>Eukaryota</taxon>
        <taxon>Metazoa</taxon>
        <taxon>Chordata</taxon>
        <taxon>Tunicata</taxon>
        <taxon>Appendicularia</taxon>
        <taxon>Copelata</taxon>
        <taxon>Oikopleuridae</taxon>
        <taxon>Oikopleura</taxon>
    </lineage>
</organism>
<feature type="region of interest" description="Disordered" evidence="1">
    <location>
        <begin position="1"/>
        <end position="32"/>
    </location>
</feature>